<comment type="caution">
    <text evidence="2">The sequence shown here is derived from an EMBL/GenBank/DDBJ whole genome shotgun (WGS) entry which is preliminary data.</text>
</comment>
<feature type="transmembrane region" description="Helical" evidence="1">
    <location>
        <begin position="69"/>
        <end position="89"/>
    </location>
</feature>
<dbReference type="EMBL" id="JAMQJZ010000033">
    <property type="protein sequence ID" value="MDC3422847.1"/>
    <property type="molecule type" value="Genomic_DNA"/>
</dbReference>
<dbReference type="RefSeq" id="WP_259867940.1">
    <property type="nucleotide sequence ID" value="NZ_JAMQJZ010000033.1"/>
</dbReference>
<keyword evidence="1" id="KW-0812">Transmembrane</keyword>
<name>A0A9X3WMM0_9BACI</name>
<gene>
    <name evidence="2" type="ORF">NC661_21115</name>
</gene>
<keyword evidence="1" id="KW-0472">Membrane</keyword>
<accession>A0A9X3WMM0</accession>
<feature type="transmembrane region" description="Helical" evidence="1">
    <location>
        <begin position="15"/>
        <end position="36"/>
    </location>
</feature>
<reference evidence="2" key="1">
    <citation type="submission" date="2022-06" db="EMBL/GenBank/DDBJ databases">
        <title>Aquibacillus sp. a new bacterium isolated from soil saline samples.</title>
        <authorList>
            <person name="Galisteo C."/>
            <person name="De La Haba R."/>
            <person name="Sanchez-Porro C."/>
            <person name="Ventosa A."/>
        </authorList>
    </citation>
    <scope>NUCLEOTIDE SEQUENCE</scope>
    <source>
        <strain evidence="2">JCM 12387</strain>
    </source>
</reference>
<dbReference type="AlphaFoldDB" id="A0A9X3WMM0"/>
<evidence type="ECO:0000256" key="1">
    <source>
        <dbReference type="SAM" id="Phobius"/>
    </source>
</evidence>
<sequence>MFKQFYDHVEKSPKIYLTFAIFIILFYSGLSFTFVIPGLKGFDLFMTLLTVVMYFVAANIFVELYKNRIALVFIGTLLLSSLGMGWRLWLEWGEYSLVEHMNPVVLVGYPSISAFLITVMYSICNRYKK</sequence>
<evidence type="ECO:0000313" key="2">
    <source>
        <dbReference type="EMBL" id="MDC3422847.1"/>
    </source>
</evidence>
<proteinExistence type="predicted"/>
<protein>
    <submittedName>
        <fullName evidence="2">ABC transporter permease</fullName>
    </submittedName>
</protein>
<keyword evidence="1" id="KW-1133">Transmembrane helix</keyword>
<keyword evidence="3" id="KW-1185">Reference proteome</keyword>
<dbReference type="Proteomes" id="UP001145072">
    <property type="component" value="Unassembled WGS sequence"/>
</dbReference>
<evidence type="ECO:0000313" key="3">
    <source>
        <dbReference type="Proteomes" id="UP001145072"/>
    </source>
</evidence>
<feature type="transmembrane region" description="Helical" evidence="1">
    <location>
        <begin position="101"/>
        <end position="124"/>
    </location>
</feature>
<organism evidence="2 3">
    <name type="scientific">Aquibacillus koreensis</name>
    <dbReference type="NCBI Taxonomy" id="279446"/>
    <lineage>
        <taxon>Bacteria</taxon>
        <taxon>Bacillati</taxon>
        <taxon>Bacillota</taxon>
        <taxon>Bacilli</taxon>
        <taxon>Bacillales</taxon>
        <taxon>Bacillaceae</taxon>
        <taxon>Aquibacillus</taxon>
    </lineage>
</organism>
<feature type="transmembrane region" description="Helical" evidence="1">
    <location>
        <begin position="42"/>
        <end position="62"/>
    </location>
</feature>